<evidence type="ECO:0000256" key="1">
    <source>
        <dbReference type="ARBA" id="ARBA00001541"/>
    </source>
</evidence>
<evidence type="ECO:0000256" key="4">
    <source>
        <dbReference type="ARBA" id="ARBA00022679"/>
    </source>
</evidence>
<evidence type="ECO:0000256" key="3">
    <source>
        <dbReference type="ARBA" id="ARBA00022603"/>
    </source>
</evidence>
<proteinExistence type="predicted"/>
<comment type="catalytic activity">
    <reaction evidence="1">
        <text>L-glutamyl-[protein] + S-adenosyl-L-methionine = [protein]-L-glutamate 5-O-methyl ester + S-adenosyl-L-homocysteine</text>
        <dbReference type="Rhea" id="RHEA:24452"/>
        <dbReference type="Rhea" id="RHEA-COMP:10208"/>
        <dbReference type="Rhea" id="RHEA-COMP:10311"/>
        <dbReference type="ChEBI" id="CHEBI:29973"/>
        <dbReference type="ChEBI" id="CHEBI:57856"/>
        <dbReference type="ChEBI" id="CHEBI:59789"/>
        <dbReference type="ChEBI" id="CHEBI:82795"/>
        <dbReference type="EC" id="2.1.1.80"/>
    </reaction>
</comment>
<dbReference type="Proteomes" id="UP000697710">
    <property type="component" value="Unassembled WGS sequence"/>
</dbReference>
<name>A0A956M0A2_UNCEI</name>
<dbReference type="SUPFAM" id="SSF47757">
    <property type="entry name" value="Chemotaxis receptor methyltransferase CheR, N-terminal domain"/>
    <property type="match status" value="1"/>
</dbReference>
<accession>A0A956M0A2</accession>
<dbReference type="InterPro" id="IPR026024">
    <property type="entry name" value="Chemotaxis_MeTrfase_CheR"/>
</dbReference>
<evidence type="ECO:0000256" key="5">
    <source>
        <dbReference type="ARBA" id="ARBA00022691"/>
    </source>
</evidence>
<dbReference type="AlphaFoldDB" id="A0A956M0A2"/>
<gene>
    <name evidence="7" type="ORF">KC729_11020</name>
</gene>
<dbReference type="PROSITE" id="PS50123">
    <property type="entry name" value="CHER"/>
    <property type="match status" value="1"/>
</dbReference>
<evidence type="ECO:0000256" key="2">
    <source>
        <dbReference type="ARBA" id="ARBA00012534"/>
    </source>
</evidence>
<keyword evidence="3" id="KW-0489">Methyltransferase</keyword>
<evidence type="ECO:0000313" key="7">
    <source>
        <dbReference type="EMBL" id="MCA9728207.1"/>
    </source>
</evidence>
<dbReference type="CDD" id="cd02440">
    <property type="entry name" value="AdoMet_MTases"/>
    <property type="match status" value="1"/>
</dbReference>
<dbReference type="InterPro" id="IPR029063">
    <property type="entry name" value="SAM-dependent_MTases_sf"/>
</dbReference>
<dbReference type="PANTHER" id="PTHR24422">
    <property type="entry name" value="CHEMOTAXIS PROTEIN METHYLTRANSFERASE"/>
    <property type="match status" value="1"/>
</dbReference>
<dbReference type="InterPro" id="IPR050903">
    <property type="entry name" value="Bact_Chemotaxis_MeTrfase"/>
</dbReference>
<dbReference type="GO" id="GO:0008983">
    <property type="term" value="F:protein-glutamate O-methyltransferase activity"/>
    <property type="evidence" value="ECO:0007669"/>
    <property type="project" value="UniProtKB-EC"/>
</dbReference>
<feature type="domain" description="CheR-type methyltransferase" evidence="6">
    <location>
        <begin position="4"/>
        <end position="281"/>
    </location>
</feature>
<dbReference type="Gene3D" id="1.10.155.10">
    <property type="entry name" value="Chemotaxis receptor methyltransferase CheR, N-terminal domain"/>
    <property type="match status" value="1"/>
</dbReference>
<dbReference type="InterPro" id="IPR036804">
    <property type="entry name" value="CheR_N_sf"/>
</dbReference>
<dbReference type="Gene3D" id="3.40.50.150">
    <property type="entry name" value="Vaccinia Virus protein VP39"/>
    <property type="match status" value="1"/>
</dbReference>
<dbReference type="EC" id="2.1.1.80" evidence="2"/>
<organism evidence="7 8">
    <name type="scientific">Eiseniibacteriota bacterium</name>
    <dbReference type="NCBI Taxonomy" id="2212470"/>
    <lineage>
        <taxon>Bacteria</taxon>
        <taxon>Candidatus Eiseniibacteriota</taxon>
    </lineage>
</organism>
<keyword evidence="4" id="KW-0808">Transferase</keyword>
<dbReference type="SMART" id="SM00138">
    <property type="entry name" value="MeTrc"/>
    <property type="match status" value="1"/>
</dbReference>
<sequence>MTRVGLNGPRLSDEQFGGIQSLLKRVCGINLGDNKKELVQARLGKRIRQLGLDDYREYLEFLGADESGNELIDMVDALSTNVTSFFREGDHFDYLRDEILPRCHKEAVRSGHRLRIWSAGCSSGEEPYSIGIQVAETLDLRRWDFKVLATDISTRMVRLARRAIYEPDRLRSMEAKLISKYFLPTAPGATSALQVRDEIRGRVQVARLNLLERWPMKGPFDVIFCRNVMIYFDQPTRRQLIRRYHHLLAPRGTLFVGHSESLAGIDHDFRYIRPSVYEKAA</sequence>
<dbReference type="PRINTS" id="PR00996">
    <property type="entry name" value="CHERMTFRASE"/>
</dbReference>
<dbReference type="PIRSF" id="PIRSF000410">
    <property type="entry name" value="CheR"/>
    <property type="match status" value="1"/>
</dbReference>
<dbReference type="InterPro" id="IPR000780">
    <property type="entry name" value="CheR_MeTrfase"/>
</dbReference>
<dbReference type="GO" id="GO:0032259">
    <property type="term" value="P:methylation"/>
    <property type="evidence" value="ECO:0007669"/>
    <property type="project" value="UniProtKB-KW"/>
</dbReference>
<dbReference type="SUPFAM" id="SSF53335">
    <property type="entry name" value="S-adenosyl-L-methionine-dependent methyltransferases"/>
    <property type="match status" value="1"/>
</dbReference>
<dbReference type="InterPro" id="IPR022641">
    <property type="entry name" value="CheR_N"/>
</dbReference>
<dbReference type="Pfam" id="PF03705">
    <property type="entry name" value="CheR_N"/>
    <property type="match status" value="1"/>
</dbReference>
<reference evidence="7" key="2">
    <citation type="journal article" date="2021" name="Microbiome">
        <title>Successional dynamics and alternative stable states in a saline activated sludge microbial community over 9 years.</title>
        <authorList>
            <person name="Wang Y."/>
            <person name="Ye J."/>
            <person name="Ju F."/>
            <person name="Liu L."/>
            <person name="Boyd J.A."/>
            <person name="Deng Y."/>
            <person name="Parks D.H."/>
            <person name="Jiang X."/>
            <person name="Yin X."/>
            <person name="Woodcroft B.J."/>
            <person name="Tyson G.W."/>
            <person name="Hugenholtz P."/>
            <person name="Polz M.F."/>
            <person name="Zhang T."/>
        </authorList>
    </citation>
    <scope>NUCLEOTIDE SEQUENCE</scope>
    <source>
        <strain evidence="7">HKST-UBA01</strain>
    </source>
</reference>
<comment type="caution">
    <text evidence="7">The sequence shown here is derived from an EMBL/GenBank/DDBJ whole genome shotgun (WGS) entry which is preliminary data.</text>
</comment>
<evidence type="ECO:0000259" key="6">
    <source>
        <dbReference type="PROSITE" id="PS50123"/>
    </source>
</evidence>
<keyword evidence="5" id="KW-0949">S-adenosyl-L-methionine</keyword>
<dbReference type="EMBL" id="JAGQHR010000323">
    <property type="protein sequence ID" value="MCA9728207.1"/>
    <property type="molecule type" value="Genomic_DNA"/>
</dbReference>
<reference evidence="7" key="1">
    <citation type="submission" date="2020-04" db="EMBL/GenBank/DDBJ databases">
        <authorList>
            <person name="Zhang T."/>
        </authorList>
    </citation>
    <scope>NUCLEOTIDE SEQUENCE</scope>
    <source>
        <strain evidence="7">HKST-UBA01</strain>
    </source>
</reference>
<protein>
    <recommendedName>
        <fullName evidence="2">protein-glutamate O-methyltransferase</fullName>
        <ecNumber evidence="2">2.1.1.80</ecNumber>
    </recommendedName>
</protein>
<evidence type="ECO:0000313" key="8">
    <source>
        <dbReference type="Proteomes" id="UP000697710"/>
    </source>
</evidence>
<dbReference type="PANTHER" id="PTHR24422:SF19">
    <property type="entry name" value="CHEMOTAXIS PROTEIN METHYLTRANSFERASE"/>
    <property type="match status" value="1"/>
</dbReference>
<dbReference type="Pfam" id="PF01739">
    <property type="entry name" value="CheR"/>
    <property type="match status" value="1"/>
</dbReference>
<dbReference type="InterPro" id="IPR022642">
    <property type="entry name" value="CheR_C"/>
</dbReference>